<gene>
    <name evidence="6" type="ORF">GCM10011519_07590</name>
</gene>
<evidence type="ECO:0000256" key="1">
    <source>
        <dbReference type="ARBA" id="ARBA00005254"/>
    </source>
</evidence>
<protein>
    <submittedName>
        <fullName evidence="6">Enoyl-CoA hydratase</fullName>
    </submittedName>
</protein>
<proteinExistence type="inferred from homology"/>
<comment type="catalytic activity">
    <reaction evidence="3">
        <text>a (3S)-3-hydroxyacyl-CoA = a (2E)-enoyl-CoA + H2O</text>
        <dbReference type="Rhea" id="RHEA:16105"/>
        <dbReference type="ChEBI" id="CHEBI:15377"/>
        <dbReference type="ChEBI" id="CHEBI:57318"/>
        <dbReference type="ChEBI" id="CHEBI:58856"/>
        <dbReference type="EC" id="4.2.1.17"/>
    </reaction>
</comment>
<dbReference type="PANTHER" id="PTHR11941:SF54">
    <property type="entry name" value="ENOYL-COA HYDRATASE, MITOCHONDRIAL"/>
    <property type="match status" value="1"/>
</dbReference>
<dbReference type="Gene3D" id="3.90.226.10">
    <property type="entry name" value="2-enoyl-CoA Hydratase, Chain A, domain 1"/>
    <property type="match status" value="1"/>
</dbReference>
<organism evidence="6 7">
    <name type="scientific">Marmoricola endophyticus</name>
    <dbReference type="NCBI Taxonomy" id="2040280"/>
    <lineage>
        <taxon>Bacteria</taxon>
        <taxon>Bacillati</taxon>
        <taxon>Actinomycetota</taxon>
        <taxon>Actinomycetes</taxon>
        <taxon>Propionibacteriales</taxon>
        <taxon>Nocardioidaceae</taxon>
        <taxon>Marmoricola</taxon>
    </lineage>
</organism>
<evidence type="ECO:0000256" key="3">
    <source>
        <dbReference type="ARBA" id="ARBA00023709"/>
    </source>
</evidence>
<comment type="similarity">
    <text evidence="1 5">Belongs to the enoyl-CoA hydratase/isomerase family.</text>
</comment>
<dbReference type="InterPro" id="IPR018376">
    <property type="entry name" value="Enoyl-CoA_hyd/isom_CS"/>
</dbReference>
<dbReference type="PROSITE" id="PS00166">
    <property type="entry name" value="ENOYL_COA_HYDRATASE"/>
    <property type="match status" value="1"/>
</dbReference>
<dbReference type="RefSeq" id="WP_188778369.1">
    <property type="nucleotide sequence ID" value="NZ_BMKQ01000001.1"/>
</dbReference>
<keyword evidence="2" id="KW-0456">Lyase</keyword>
<dbReference type="Gene3D" id="1.10.12.10">
    <property type="entry name" value="Lyase 2-enoyl-coa Hydratase, Chain A, domain 2"/>
    <property type="match status" value="1"/>
</dbReference>
<dbReference type="InterPro" id="IPR001753">
    <property type="entry name" value="Enoyl-CoA_hydra/iso"/>
</dbReference>
<dbReference type="InterPro" id="IPR029045">
    <property type="entry name" value="ClpP/crotonase-like_dom_sf"/>
</dbReference>
<dbReference type="GO" id="GO:0006635">
    <property type="term" value="P:fatty acid beta-oxidation"/>
    <property type="evidence" value="ECO:0007669"/>
    <property type="project" value="TreeGrafter"/>
</dbReference>
<evidence type="ECO:0000313" key="6">
    <source>
        <dbReference type="EMBL" id="GGF36531.1"/>
    </source>
</evidence>
<sequence length="266" mass="28427">MSDVLRTERDGNVETWTIDLPDQRNPISGLDVIEAFEEQTRRVQDDLEVRCVVLTGAGSAFSAGGNVADMRAKEGIFAGNPWQVRNGYRSGIQRIPLAMAACEVPMVAAVNGPAVGAGCDLALMCDLRIASTRGWFAESFVQLGIIPGDGGAWLLTQAVGPQRAAEMALTGDRVLAEQALDWGLVTSVVEPDELLPAAQDLAGRVAKNPPHATRMAKRLLRESQRATLPQVLELSATMQALSHHTADHDEAMAAMAEKRPGTYAGS</sequence>
<name>A0A917BEV0_9ACTN</name>
<evidence type="ECO:0000313" key="7">
    <source>
        <dbReference type="Proteomes" id="UP000649179"/>
    </source>
</evidence>
<reference evidence="6" key="1">
    <citation type="journal article" date="2014" name="Int. J. Syst. Evol. Microbiol.">
        <title>Complete genome sequence of Corynebacterium casei LMG S-19264T (=DSM 44701T), isolated from a smear-ripened cheese.</title>
        <authorList>
            <consortium name="US DOE Joint Genome Institute (JGI-PGF)"/>
            <person name="Walter F."/>
            <person name="Albersmeier A."/>
            <person name="Kalinowski J."/>
            <person name="Ruckert C."/>
        </authorList>
    </citation>
    <scope>NUCLEOTIDE SEQUENCE</scope>
    <source>
        <strain evidence="6">CGMCC 1.16067</strain>
    </source>
</reference>
<dbReference type="CDD" id="cd06558">
    <property type="entry name" value="crotonase-like"/>
    <property type="match status" value="1"/>
</dbReference>
<keyword evidence="7" id="KW-1185">Reference proteome</keyword>
<dbReference type="GO" id="GO:0004300">
    <property type="term" value="F:enoyl-CoA hydratase activity"/>
    <property type="evidence" value="ECO:0007669"/>
    <property type="project" value="UniProtKB-EC"/>
</dbReference>
<comment type="catalytic activity">
    <reaction evidence="4">
        <text>a 4-saturated-(3S)-3-hydroxyacyl-CoA = a (3E)-enoyl-CoA + H2O</text>
        <dbReference type="Rhea" id="RHEA:20724"/>
        <dbReference type="ChEBI" id="CHEBI:15377"/>
        <dbReference type="ChEBI" id="CHEBI:58521"/>
        <dbReference type="ChEBI" id="CHEBI:137480"/>
        <dbReference type="EC" id="4.2.1.17"/>
    </reaction>
</comment>
<dbReference type="AlphaFoldDB" id="A0A917BEV0"/>
<comment type="caution">
    <text evidence="6">The sequence shown here is derived from an EMBL/GenBank/DDBJ whole genome shotgun (WGS) entry which is preliminary data.</text>
</comment>
<dbReference type="Pfam" id="PF00378">
    <property type="entry name" value="ECH_1"/>
    <property type="match status" value="1"/>
</dbReference>
<dbReference type="EMBL" id="BMKQ01000001">
    <property type="protein sequence ID" value="GGF36531.1"/>
    <property type="molecule type" value="Genomic_DNA"/>
</dbReference>
<dbReference type="PANTHER" id="PTHR11941">
    <property type="entry name" value="ENOYL-COA HYDRATASE-RELATED"/>
    <property type="match status" value="1"/>
</dbReference>
<dbReference type="Proteomes" id="UP000649179">
    <property type="component" value="Unassembled WGS sequence"/>
</dbReference>
<reference evidence="6" key="2">
    <citation type="submission" date="2020-09" db="EMBL/GenBank/DDBJ databases">
        <authorList>
            <person name="Sun Q."/>
            <person name="Zhou Y."/>
        </authorList>
    </citation>
    <scope>NUCLEOTIDE SEQUENCE</scope>
    <source>
        <strain evidence="6">CGMCC 1.16067</strain>
    </source>
</reference>
<dbReference type="NCBIfam" id="NF006699">
    <property type="entry name" value="PRK09245.1"/>
    <property type="match status" value="1"/>
</dbReference>
<evidence type="ECO:0000256" key="5">
    <source>
        <dbReference type="RuleBase" id="RU003707"/>
    </source>
</evidence>
<accession>A0A917BEV0</accession>
<evidence type="ECO:0000256" key="4">
    <source>
        <dbReference type="ARBA" id="ARBA00023717"/>
    </source>
</evidence>
<dbReference type="SUPFAM" id="SSF52096">
    <property type="entry name" value="ClpP/crotonase"/>
    <property type="match status" value="1"/>
</dbReference>
<dbReference type="InterPro" id="IPR014748">
    <property type="entry name" value="Enoyl-CoA_hydra_C"/>
</dbReference>
<evidence type="ECO:0000256" key="2">
    <source>
        <dbReference type="ARBA" id="ARBA00023239"/>
    </source>
</evidence>